<comment type="similarity">
    <text evidence="1 7 8">Belongs to the ferrochelatase family.</text>
</comment>
<dbReference type="STRING" id="1838286.Verru16b_02498"/>
<evidence type="ECO:0000256" key="3">
    <source>
        <dbReference type="ARBA" id="ARBA00023133"/>
    </source>
</evidence>
<evidence type="ECO:0000313" key="10">
    <source>
        <dbReference type="Proteomes" id="UP000095228"/>
    </source>
</evidence>
<dbReference type="CDD" id="cd03411">
    <property type="entry name" value="Ferrochelatase_N"/>
    <property type="match status" value="1"/>
</dbReference>
<dbReference type="EC" id="4.98.1.1" evidence="7 8"/>
<evidence type="ECO:0000256" key="5">
    <source>
        <dbReference type="ARBA" id="ARBA00023244"/>
    </source>
</evidence>
<comment type="pathway">
    <text evidence="7 8">Porphyrin-containing compound metabolism; protoheme biosynthesis; protoheme from protoporphyrin-IX: step 1/1.</text>
</comment>
<dbReference type="PROSITE" id="PS00534">
    <property type="entry name" value="FERROCHELATASE"/>
    <property type="match status" value="1"/>
</dbReference>
<protein>
    <recommendedName>
        <fullName evidence="7 8">Ferrochelatase</fullName>
        <ecNumber evidence="7 8">4.98.1.1</ecNumber>
    </recommendedName>
    <alternativeName>
        <fullName evidence="7">Heme synthase</fullName>
    </alternativeName>
    <alternativeName>
        <fullName evidence="7">Protoheme ferro-lyase</fullName>
    </alternativeName>
</protein>
<dbReference type="InterPro" id="IPR019772">
    <property type="entry name" value="Ferrochelatase_AS"/>
</dbReference>
<dbReference type="RefSeq" id="WP_069962570.1">
    <property type="nucleotide sequence ID" value="NZ_CP016094.1"/>
</dbReference>
<dbReference type="GO" id="GO:0046872">
    <property type="term" value="F:metal ion binding"/>
    <property type="evidence" value="ECO:0007669"/>
    <property type="project" value="UniProtKB-KW"/>
</dbReference>
<dbReference type="EMBL" id="CP016094">
    <property type="protein sequence ID" value="AOS45417.1"/>
    <property type="molecule type" value="Genomic_DNA"/>
</dbReference>
<keyword evidence="5 7" id="KW-0627">Porphyrin biosynthesis</keyword>
<evidence type="ECO:0000256" key="8">
    <source>
        <dbReference type="RuleBase" id="RU000607"/>
    </source>
</evidence>
<proteinExistence type="inferred from homology"/>
<sequence length="355" mass="39718">MSQSAVLLLNLGSPESTSVPDVKRYLREFLGDERVIDKPAAGFLRRLLVNGIIIPFRAKKSAHAYESVWTPEGSPLVVTSRHTQTKLQARTPLPVELAMNYGNPSIPDALHRLVRQGVDRLLLFPQYPHYAMSSWETVVVKVQREAAKIAPDLKIECVQPYFADADYISALVTSARPYLAQPHDHLLFSYHGIPVRHLTKGDSSHAHCQVVPDCCTTCSPAHATCYKAQVTRTTHEFVRAAGLDPAKWSISFQSRIAGEPWIAPYTDHLFEELPKAGKKRLLVITPAFVTDCLETLEEIRVEGAEQYKEAGGQEFTHIPCLNDQPVWIDFLEQRVRAWQQTGALAFSAGDLVKTR</sequence>
<accession>A0A1D8AX25</accession>
<feature type="binding site" evidence="7">
    <location>
        <position position="294"/>
    </location>
    <ligand>
        <name>Fe(2+)</name>
        <dbReference type="ChEBI" id="CHEBI:29033"/>
    </ligand>
</feature>
<dbReference type="UniPathway" id="UPA00252">
    <property type="reaction ID" value="UER00325"/>
</dbReference>
<comment type="catalytic activity">
    <reaction evidence="6">
        <text>Fe-coproporphyrin III + 2 H(+) = coproporphyrin III + Fe(2+)</text>
        <dbReference type="Rhea" id="RHEA:49572"/>
        <dbReference type="ChEBI" id="CHEBI:15378"/>
        <dbReference type="ChEBI" id="CHEBI:29033"/>
        <dbReference type="ChEBI" id="CHEBI:68438"/>
        <dbReference type="ChEBI" id="CHEBI:131725"/>
        <dbReference type="EC" id="4.99.1.9"/>
    </reaction>
    <physiologicalReaction direction="right-to-left" evidence="6">
        <dbReference type="Rhea" id="RHEA:49574"/>
    </physiologicalReaction>
</comment>
<reference evidence="9 10" key="1">
    <citation type="submission" date="2016-06" db="EMBL/GenBank/DDBJ databases">
        <title>Three novel species with peptidoglycan cell walls form the new genus Lacunisphaera gen. nov. in the family Opitutaceae of the verrucomicrobial subdivision 4.</title>
        <authorList>
            <person name="Rast P."/>
            <person name="Gloeckner I."/>
            <person name="Jogler M."/>
            <person name="Boedeker C."/>
            <person name="Jeske O."/>
            <person name="Wiegand S."/>
            <person name="Reinhardt R."/>
            <person name="Schumann P."/>
            <person name="Rohde M."/>
            <person name="Spring S."/>
            <person name="Gloeckner F.O."/>
            <person name="Jogler C."/>
        </authorList>
    </citation>
    <scope>NUCLEOTIDE SEQUENCE [LARGE SCALE GENOMIC DNA]</scope>
    <source>
        <strain evidence="9 10">IG16b</strain>
    </source>
</reference>
<name>A0A1D8AX25_9BACT</name>
<evidence type="ECO:0000256" key="6">
    <source>
        <dbReference type="ARBA" id="ARBA00024536"/>
    </source>
</evidence>
<dbReference type="Proteomes" id="UP000095228">
    <property type="component" value="Chromosome"/>
</dbReference>
<evidence type="ECO:0000256" key="2">
    <source>
        <dbReference type="ARBA" id="ARBA00023004"/>
    </source>
</evidence>
<dbReference type="Pfam" id="PF00762">
    <property type="entry name" value="Ferrochelatase"/>
    <property type="match status" value="1"/>
</dbReference>
<comment type="subcellular location">
    <subcellularLocation>
        <location evidence="7 8">Cytoplasm</location>
    </subcellularLocation>
</comment>
<keyword evidence="2 7" id="KW-0408">Iron</keyword>
<dbReference type="KEGG" id="obg:Verru16b_02498"/>
<dbReference type="InterPro" id="IPR001015">
    <property type="entry name" value="Ferrochelatase"/>
</dbReference>
<dbReference type="InterPro" id="IPR033644">
    <property type="entry name" value="Ferrochelatase_C"/>
</dbReference>
<dbReference type="GO" id="GO:0006783">
    <property type="term" value="P:heme biosynthetic process"/>
    <property type="evidence" value="ECO:0007669"/>
    <property type="project" value="UniProtKB-UniRule"/>
</dbReference>
<keyword evidence="3 7" id="KW-0350">Heme biosynthesis</keyword>
<keyword evidence="7" id="KW-0479">Metal-binding</keyword>
<comment type="function">
    <text evidence="7 8">Catalyzes the ferrous insertion into protoporphyrin IX.</text>
</comment>
<dbReference type="HAMAP" id="MF_00323">
    <property type="entry name" value="Ferrochelatase"/>
    <property type="match status" value="1"/>
</dbReference>
<dbReference type="NCBIfam" id="TIGR00109">
    <property type="entry name" value="hemH"/>
    <property type="match status" value="1"/>
</dbReference>
<comment type="catalytic activity">
    <reaction evidence="7 8">
        <text>heme b + 2 H(+) = protoporphyrin IX + Fe(2+)</text>
        <dbReference type="Rhea" id="RHEA:22584"/>
        <dbReference type="ChEBI" id="CHEBI:15378"/>
        <dbReference type="ChEBI" id="CHEBI:29033"/>
        <dbReference type="ChEBI" id="CHEBI:57306"/>
        <dbReference type="ChEBI" id="CHEBI:60344"/>
        <dbReference type="EC" id="4.98.1.1"/>
    </reaction>
</comment>
<gene>
    <name evidence="7 9" type="primary">hemH</name>
    <name evidence="9" type="ORF">Verru16b_02498</name>
</gene>
<dbReference type="PANTHER" id="PTHR11108:SF1">
    <property type="entry name" value="FERROCHELATASE, MITOCHONDRIAL"/>
    <property type="match status" value="1"/>
</dbReference>
<dbReference type="GO" id="GO:0004325">
    <property type="term" value="F:ferrochelatase activity"/>
    <property type="evidence" value="ECO:0007669"/>
    <property type="project" value="UniProtKB-UniRule"/>
</dbReference>
<dbReference type="PATRIC" id="fig|1838286.3.peg.2509"/>
<evidence type="ECO:0000313" key="9">
    <source>
        <dbReference type="EMBL" id="AOS45417.1"/>
    </source>
</evidence>
<dbReference type="OrthoDB" id="9809741at2"/>
<dbReference type="SUPFAM" id="SSF53800">
    <property type="entry name" value="Chelatase"/>
    <property type="match status" value="1"/>
</dbReference>
<organism evidence="9 10">
    <name type="scientific">Lacunisphaera limnophila</name>
    <dbReference type="NCBI Taxonomy" id="1838286"/>
    <lineage>
        <taxon>Bacteria</taxon>
        <taxon>Pseudomonadati</taxon>
        <taxon>Verrucomicrobiota</taxon>
        <taxon>Opitutia</taxon>
        <taxon>Opitutales</taxon>
        <taxon>Opitutaceae</taxon>
        <taxon>Lacunisphaera</taxon>
    </lineage>
</organism>
<dbReference type="GO" id="GO:0005737">
    <property type="term" value="C:cytoplasm"/>
    <property type="evidence" value="ECO:0007669"/>
    <property type="project" value="UniProtKB-SubCell"/>
</dbReference>
<dbReference type="PANTHER" id="PTHR11108">
    <property type="entry name" value="FERROCHELATASE"/>
    <property type="match status" value="1"/>
</dbReference>
<dbReference type="InterPro" id="IPR033659">
    <property type="entry name" value="Ferrochelatase_N"/>
</dbReference>
<keyword evidence="7 8" id="KW-0963">Cytoplasm</keyword>
<dbReference type="AlphaFoldDB" id="A0A1D8AX25"/>
<dbReference type="CDD" id="cd00419">
    <property type="entry name" value="Ferrochelatase_C"/>
    <property type="match status" value="1"/>
</dbReference>
<evidence type="ECO:0000256" key="7">
    <source>
        <dbReference type="HAMAP-Rule" id="MF_00323"/>
    </source>
</evidence>
<evidence type="ECO:0000256" key="4">
    <source>
        <dbReference type="ARBA" id="ARBA00023239"/>
    </source>
</evidence>
<dbReference type="Gene3D" id="3.40.50.1400">
    <property type="match status" value="2"/>
</dbReference>
<keyword evidence="4 7" id="KW-0456">Lyase</keyword>
<keyword evidence="10" id="KW-1185">Reference proteome</keyword>
<evidence type="ECO:0000256" key="1">
    <source>
        <dbReference type="ARBA" id="ARBA00007718"/>
    </source>
</evidence>
<feature type="binding site" evidence="7">
    <location>
        <position position="191"/>
    </location>
    <ligand>
        <name>Fe(2+)</name>
        <dbReference type="ChEBI" id="CHEBI:29033"/>
    </ligand>
</feature>